<dbReference type="PROSITE" id="PS00028">
    <property type="entry name" value="ZINC_FINGER_C2H2_1"/>
    <property type="match status" value="1"/>
</dbReference>
<organism evidence="7 8">
    <name type="scientific">Catenaria anguillulae PL171</name>
    <dbReference type="NCBI Taxonomy" id="765915"/>
    <lineage>
        <taxon>Eukaryota</taxon>
        <taxon>Fungi</taxon>
        <taxon>Fungi incertae sedis</taxon>
        <taxon>Blastocladiomycota</taxon>
        <taxon>Blastocladiomycetes</taxon>
        <taxon>Blastocladiales</taxon>
        <taxon>Catenariaceae</taxon>
        <taxon>Catenaria</taxon>
    </lineage>
</organism>
<name>A0A1Y2HWL4_9FUNG</name>
<keyword evidence="4" id="KW-0862">Zinc</keyword>
<evidence type="ECO:0000256" key="2">
    <source>
        <dbReference type="ARBA" id="ARBA00022737"/>
    </source>
</evidence>
<reference evidence="7 8" key="1">
    <citation type="submission" date="2016-07" db="EMBL/GenBank/DDBJ databases">
        <title>Pervasive Adenine N6-methylation of Active Genes in Fungi.</title>
        <authorList>
            <consortium name="DOE Joint Genome Institute"/>
            <person name="Mondo S.J."/>
            <person name="Dannebaum R.O."/>
            <person name="Kuo R.C."/>
            <person name="Labutti K."/>
            <person name="Haridas S."/>
            <person name="Kuo A."/>
            <person name="Salamov A."/>
            <person name="Ahrendt S.R."/>
            <person name="Lipzen A."/>
            <person name="Sullivan W."/>
            <person name="Andreopoulos W.B."/>
            <person name="Clum A."/>
            <person name="Lindquist E."/>
            <person name="Daum C."/>
            <person name="Ramamoorthy G.K."/>
            <person name="Gryganskyi A."/>
            <person name="Culley D."/>
            <person name="Magnuson J.K."/>
            <person name="James T.Y."/>
            <person name="O'Malley M.A."/>
            <person name="Stajich J.E."/>
            <person name="Spatafora J.W."/>
            <person name="Visel A."/>
            <person name="Grigoriev I.V."/>
        </authorList>
    </citation>
    <scope>NUCLEOTIDE SEQUENCE [LARGE SCALE GENOMIC DNA]</scope>
    <source>
        <strain evidence="7 8">PL171</strain>
    </source>
</reference>
<keyword evidence="2" id="KW-0677">Repeat</keyword>
<dbReference type="FunFam" id="3.30.160.60:FF:001732">
    <property type="entry name" value="Zgc:162936"/>
    <property type="match status" value="1"/>
</dbReference>
<keyword evidence="1" id="KW-0479">Metal-binding</keyword>
<dbReference type="GO" id="GO:0008270">
    <property type="term" value="F:zinc ion binding"/>
    <property type="evidence" value="ECO:0007669"/>
    <property type="project" value="UniProtKB-KW"/>
</dbReference>
<feature type="non-terminal residue" evidence="7">
    <location>
        <position position="52"/>
    </location>
</feature>
<feature type="non-terminal residue" evidence="7">
    <location>
        <position position="1"/>
    </location>
</feature>
<dbReference type="PANTHER" id="PTHR23235:SF120">
    <property type="entry name" value="KRUPPEL-LIKE FACTOR 15"/>
    <property type="match status" value="1"/>
</dbReference>
<dbReference type="AlphaFoldDB" id="A0A1Y2HWL4"/>
<evidence type="ECO:0000313" key="8">
    <source>
        <dbReference type="Proteomes" id="UP000193411"/>
    </source>
</evidence>
<proteinExistence type="predicted"/>
<dbReference type="InterPro" id="IPR036236">
    <property type="entry name" value="Znf_C2H2_sf"/>
</dbReference>
<evidence type="ECO:0000256" key="1">
    <source>
        <dbReference type="ARBA" id="ARBA00022723"/>
    </source>
</evidence>
<dbReference type="GO" id="GO:0005694">
    <property type="term" value="C:chromosome"/>
    <property type="evidence" value="ECO:0007669"/>
    <property type="project" value="UniProtKB-ARBA"/>
</dbReference>
<keyword evidence="8" id="KW-1185">Reference proteome</keyword>
<protein>
    <recommendedName>
        <fullName evidence="6">C2H2-type domain-containing protein</fullName>
    </recommendedName>
</protein>
<feature type="domain" description="C2H2-type" evidence="6">
    <location>
        <begin position="4"/>
        <end position="33"/>
    </location>
</feature>
<evidence type="ECO:0000256" key="4">
    <source>
        <dbReference type="ARBA" id="ARBA00022833"/>
    </source>
</evidence>
<dbReference type="GO" id="GO:0000978">
    <property type="term" value="F:RNA polymerase II cis-regulatory region sequence-specific DNA binding"/>
    <property type="evidence" value="ECO:0007669"/>
    <property type="project" value="TreeGrafter"/>
</dbReference>
<dbReference type="EMBL" id="MCFL01000007">
    <property type="protein sequence ID" value="ORZ38909.1"/>
    <property type="molecule type" value="Genomic_DNA"/>
</dbReference>
<sequence length="52" mass="6147">EKPYKCTFGSCSSRFARGHDLKRHMRIHTGEKKWHCDECGRSFGRRDALARH</sequence>
<dbReference type="FunFam" id="3.30.160.60:FF:000125">
    <property type="entry name" value="Putative zinc finger protein 143"/>
    <property type="match status" value="1"/>
</dbReference>
<gene>
    <name evidence="7" type="ORF">BCR44DRAFT_99304</name>
</gene>
<comment type="caution">
    <text evidence="7">The sequence shown here is derived from an EMBL/GenBank/DDBJ whole genome shotgun (WGS) entry which is preliminary data.</text>
</comment>
<dbReference type="GO" id="GO:0000981">
    <property type="term" value="F:DNA-binding transcription factor activity, RNA polymerase II-specific"/>
    <property type="evidence" value="ECO:0007669"/>
    <property type="project" value="TreeGrafter"/>
</dbReference>
<dbReference type="Pfam" id="PF13465">
    <property type="entry name" value="zf-H2C2_2"/>
    <property type="match status" value="1"/>
</dbReference>
<dbReference type="PROSITE" id="PS50157">
    <property type="entry name" value="ZINC_FINGER_C2H2_2"/>
    <property type="match status" value="2"/>
</dbReference>
<evidence type="ECO:0000259" key="6">
    <source>
        <dbReference type="PROSITE" id="PS50157"/>
    </source>
</evidence>
<dbReference type="STRING" id="765915.A0A1Y2HWL4"/>
<dbReference type="InterPro" id="IPR013087">
    <property type="entry name" value="Znf_C2H2_type"/>
</dbReference>
<dbReference type="OrthoDB" id="8922241at2759"/>
<evidence type="ECO:0000313" key="7">
    <source>
        <dbReference type="EMBL" id="ORZ38909.1"/>
    </source>
</evidence>
<dbReference type="SMART" id="SM00355">
    <property type="entry name" value="ZnF_C2H2"/>
    <property type="match status" value="2"/>
</dbReference>
<dbReference type="Proteomes" id="UP000193411">
    <property type="component" value="Unassembled WGS sequence"/>
</dbReference>
<dbReference type="GO" id="GO:0045893">
    <property type="term" value="P:positive regulation of DNA-templated transcription"/>
    <property type="evidence" value="ECO:0007669"/>
    <property type="project" value="UniProtKB-ARBA"/>
</dbReference>
<accession>A0A1Y2HWL4</accession>
<keyword evidence="3 5" id="KW-0863">Zinc-finger</keyword>
<dbReference type="Gene3D" id="3.30.160.60">
    <property type="entry name" value="Classic Zinc Finger"/>
    <property type="match status" value="2"/>
</dbReference>
<dbReference type="SUPFAM" id="SSF57667">
    <property type="entry name" value="beta-beta-alpha zinc fingers"/>
    <property type="match status" value="1"/>
</dbReference>
<dbReference type="PANTHER" id="PTHR23235">
    <property type="entry name" value="KRUEPPEL-LIKE TRANSCRIPTION FACTOR"/>
    <property type="match status" value="1"/>
</dbReference>
<evidence type="ECO:0000256" key="5">
    <source>
        <dbReference type="PROSITE-ProRule" id="PRU00042"/>
    </source>
</evidence>
<feature type="domain" description="C2H2-type" evidence="6">
    <location>
        <begin position="34"/>
        <end position="52"/>
    </location>
</feature>
<evidence type="ECO:0000256" key="3">
    <source>
        <dbReference type="ARBA" id="ARBA00022771"/>
    </source>
</evidence>